<organism evidence="1">
    <name type="scientific">Borrelia miyamotoi FR64b</name>
    <dbReference type="NCBI Taxonomy" id="1292392"/>
    <lineage>
        <taxon>Bacteria</taxon>
        <taxon>Pseudomonadati</taxon>
        <taxon>Spirochaetota</taxon>
        <taxon>Spirochaetia</taxon>
        <taxon>Spirochaetales</taxon>
        <taxon>Borreliaceae</taxon>
        <taxon>Borrelia</taxon>
    </lineage>
</organism>
<dbReference type="EMBL" id="CP004224">
    <property type="protein sequence ID" value="AHH05620.1"/>
    <property type="molecule type" value="Genomic_DNA"/>
</dbReference>
<dbReference type="GO" id="GO:0004040">
    <property type="term" value="F:amidase activity"/>
    <property type="evidence" value="ECO:0007669"/>
    <property type="project" value="InterPro"/>
</dbReference>
<dbReference type="InterPro" id="IPR002901">
    <property type="entry name" value="MGlyc_endo_b_GlcNAc-like_dom"/>
</dbReference>
<reference evidence="1" key="1">
    <citation type="submission" date="2013-02" db="EMBL/GenBank/DDBJ databases">
        <title>Comparative genomics of Borrelia species.</title>
        <authorList>
            <person name="Schwan T.G."/>
            <person name="Raffel S.J."/>
            <person name="Porcella S.F."/>
        </authorList>
    </citation>
    <scope>NUCLEOTIDE SEQUENCE</scope>
    <source>
        <strain evidence="1">FR64b</strain>
        <plasmid evidence="1">unnamed</plasmid>
    </source>
</reference>
<evidence type="ECO:0000313" key="1">
    <source>
        <dbReference type="EMBL" id="AHH05620.1"/>
    </source>
</evidence>
<protein>
    <submittedName>
        <fullName evidence="1">Glucosaminidase family protein</fullName>
    </submittedName>
</protein>
<dbReference type="Gene3D" id="1.10.530.10">
    <property type="match status" value="1"/>
</dbReference>
<gene>
    <name evidence="1" type="ORF">BOM_1077</name>
</gene>
<dbReference type="AlphaFoldDB" id="W5SFC9"/>
<keyword evidence="1" id="KW-0614">Plasmid</keyword>
<dbReference type="HOGENOM" id="CLU_092082_0_0_12"/>
<proteinExistence type="predicted"/>
<accession>W5SFC9</accession>
<name>W5SFC9_9SPIR</name>
<sequence>MKKEDLKMPKIFLLLAISLMLLTVKGYCITEIIEVNTEIQKEKYIPFLLSKGKSQIEDLVKYTLKMNPHLETEYVKTIAQTYIDEALIEGINYDIAYAQMLLETGILKFNGIVSKEQHNFSGIGATDKFTKGSSFPNIKEGIRAHIQHLKAYASSQNIKSSMVDPRFYLVKRGSAPTIYDLTGKWAKDKLYDKKLKKILLGLLEFDNAKR</sequence>
<dbReference type="Pfam" id="PF01832">
    <property type="entry name" value="Glucosaminidase"/>
    <property type="match status" value="1"/>
</dbReference>
<dbReference type="PATRIC" id="fig|1292392.3.peg.340"/>
<geneLocation type="plasmid" evidence="1">
    <name>unnamed</name>
</geneLocation>